<evidence type="ECO:0000256" key="2">
    <source>
        <dbReference type="ARBA" id="ARBA00022636"/>
    </source>
</evidence>
<dbReference type="PANTHER" id="PTHR33121">
    <property type="entry name" value="CYCLIC DI-GMP PHOSPHODIESTERASE PDEF"/>
    <property type="match status" value="1"/>
</dbReference>
<keyword evidence="2" id="KW-0973">c-di-GMP</keyword>
<dbReference type="EC" id="3.1.4.52" evidence="1"/>
<name>A0A917JJQ6_9GAMM</name>
<dbReference type="SUPFAM" id="SSF141868">
    <property type="entry name" value="EAL domain-like"/>
    <property type="match status" value="1"/>
</dbReference>
<evidence type="ECO:0000313" key="4">
    <source>
        <dbReference type="EMBL" id="GGI71486.1"/>
    </source>
</evidence>
<dbReference type="PROSITE" id="PS50883">
    <property type="entry name" value="EAL"/>
    <property type="match status" value="1"/>
</dbReference>
<dbReference type="EMBL" id="BMPZ01000001">
    <property type="protein sequence ID" value="GGI71486.1"/>
    <property type="molecule type" value="Genomic_DNA"/>
</dbReference>
<dbReference type="InterPro" id="IPR035919">
    <property type="entry name" value="EAL_sf"/>
</dbReference>
<comment type="caution">
    <text evidence="4">The sequence shown here is derived from an EMBL/GenBank/DDBJ whole genome shotgun (WGS) entry which is preliminary data.</text>
</comment>
<evidence type="ECO:0000256" key="1">
    <source>
        <dbReference type="ARBA" id="ARBA00012282"/>
    </source>
</evidence>
<dbReference type="SMART" id="SM00052">
    <property type="entry name" value="EAL"/>
    <property type="match status" value="1"/>
</dbReference>
<dbReference type="CDD" id="cd01948">
    <property type="entry name" value="EAL"/>
    <property type="match status" value="1"/>
</dbReference>
<dbReference type="FunFam" id="3.20.20.450:FF:000001">
    <property type="entry name" value="Cyclic di-GMP phosphodiesterase yahA"/>
    <property type="match status" value="1"/>
</dbReference>
<gene>
    <name evidence="4" type="ORF">GCM10009332_06010</name>
</gene>
<feature type="domain" description="EAL" evidence="3">
    <location>
        <begin position="1"/>
        <end position="249"/>
    </location>
</feature>
<keyword evidence="5" id="KW-1185">Reference proteome</keyword>
<sequence>MESLLRAAVDRQQFELYFQPQYGHHGRPIGAEGLIRWNHPERGLISPAAFISTAEETGLIIPIGLWVLETACKQLKQWQKCTSTEHLTISVNVSSMQFSQSEFASQVTQIIQQHAINTKQLKLELTESLLLDNVDRTIIQMEKLGALGIQFSLDDFGTGYSSLQYLKKLPLYQLKIDQSFIRDLMSDMSDQSIVHTIISMANSLGLEVIAEGVETNEQFQYLQNKGCHYFQGYLFGKPMPISELAIYLR</sequence>
<reference evidence="4" key="2">
    <citation type="submission" date="2020-09" db="EMBL/GenBank/DDBJ databases">
        <authorList>
            <person name="Sun Q."/>
            <person name="Ohkuma M."/>
        </authorList>
    </citation>
    <scope>NUCLEOTIDE SEQUENCE</scope>
    <source>
        <strain evidence="4">JCM 30804</strain>
    </source>
</reference>
<dbReference type="InterPro" id="IPR001633">
    <property type="entry name" value="EAL_dom"/>
</dbReference>
<dbReference type="AlphaFoldDB" id="A0A917JJQ6"/>
<dbReference type="Pfam" id="PF00563">
    <property type="entry name" value="EAL"/>
    <property type="match status" value="1"/>
</dbReference>
<evidence type="ECO:0000259" key="3">
    <source>
        <dbReference type="PROSITE" id="PS50883"/>
    </source>
</evidence>
<protein>
    <recommendedName>
        <fullName evidence="1">cyclic-guanylate-specific phosphodiesterase</fullName>
        <ecNumber evidence="1">3.1.4.52</ecNumber>
    </recommendedName>
</protein>
<dbReference type="PANTHER" id="PTHR33121:SF70">
    <property type="entry name" value="SIGNALING PROTEIN YKOW"/>
    <property type="match status" value="1"/>
</dbReference>
<dbReference type="Proteomes" id="UP000613743">
    <property type="component" value="Unassembled WGS sequence"/>
</dbReference>
<dbReference type="Gene3D" id="3.20.20.450">
    <property type="entry name" value="EAL domain"/>
    <property type="match status" value="1"/>
</dbReference>
<dbReference type="InterPro" id="IPR050706">
    <property type="entry name" value="Cyclic-di-GMP_PDE-like"/>
</dbReference>
<proteinExistence type="predicted"/>
<dbReference type="GO" id="GO:0071111">
    <property type="term" value="F:cyclic-guanylate-specific phosphodiesterase activity"/>
    <property type="evidence" value="ECO:0007669"/>
    <property type="project" value="UniProtKB-EC"/>
</dbReference>
<organism evidence="4 5">
    <name type="scientific">Shewanella gelidii</name>
    <dbReference type="NCBI Taxonomy" id="1642821"/>
    <lineage>
        <taxon>Bacteria</taxon>
        <taxon>Pseudomonadati</taxon>
        <taxon>Pseudomonadota</taxon>
        <taxon>Gammaproteobacteria</taxon>
        <taxon>Alteromonadales</taxon>
        <taxon>Shewanellaceae</taxon>
        <taxon>Shewanella</taxon>
    </lineage>
</organism>
<accession>A0A917JJQ6</accession>
<evidence type="ECO:0000313" key="5">
    <source>
        <dbReference type="Proteomes" id="UP000613743"/>
    </source>
</evidence>
<reference evidence="4" key="1">
    <citation type="journal article" date="2014" name="Int. J. Syst. Evol. Microbiol.">
        <title>Complete genome sequence of Corynebacterium casei LMG S-19264T (=DSM 44701T), isolated from a smear-ripened cheese.</title>
        <authorList>
            <consortium name="US DOE Joint Genome Institute (JGI-PGF)"/>
            <person name="Walter F."/>
            <person name="Albersmeier A."/>
            <person name="Kalinowski J."/>
            <person name="Ruckert C."/>
        </authorList>
    </citation>
    <scope>NUCLEOTIDE SEQUENCE</scope>
    <source>
        <strain evidence="4">JCM 30804</strain>
    </source>
</reference>
<dbReference type="RefSeq" id="WP_229779705.1">
    <property type="nucleotide sequence ID" value="NZ_BMPZ01000001.1"/>
</dbReference>